<accession>A0A9P7N461</accession>
<sequence length="191" mass="20415">MHAQLLLPALLAPGLLAKSLPFTPRRSPCGETTDRVCYGIDGGEPQRLDQKDIQYVADYLRFIGDSNEGAPQFWNMPAASDCAEWTLPVPGAGSVLALAKHIDPTAKSSILYEDLARAIDGGRNASLAESKKSLLGSCGTNGGQTGVEANLLDPLYHTREYVESGAVPRGVLIKLVRAPEQVVVTPSMEEL</sequence>
<keyword evidence="1" id="KW-0732">Signal</keyword>
<feature type="signal peptide" evidence="1">
    <location>
        <begin position="1"/>
        <end position="17"/>
    </location>
</feature>
<dbReference type="AlphaFoldDB" id="A0A9P7N461"/>
<keyword evidence="3" id="KW-1185">Reference proteome</keyword>
<name>A0A9P7N461_9HYPO</name>
<feature type="chain" id="PRO_5040241192" evidence="1">
    <location>
        <begin position="18"/>
        <end position="191"/>
    </location>
</feature>
<dbReference type="OrthoDB" id="3689965at2759"/>
<gene>
    <name evidence="2" type="ORF">E4U43_004229</name>
</gene>
<reference evidence="2" key="1">
    <citation type="journal article" date="2020" name="bioRxiv">
        <title>Whole genome comparisons of ergot fungi reveals the divergence and evolution of species within the genus Claviceps are the result of varying mechanisms driving genome evolution and host range expansion.</title>
        <authorList>
            <person name="Wyka S.A."/>
            <person name="Mondo S.J."/>
            <person name="Liu M."/>
            <person name="Dettman J."/>
            <person name="Nalam V."/>
            <person name="Broders K.D."/>
        </authorList>
    </citation>
    <scope>NUCLEOTIDE SEQUENCE</scope>
    <source>
        <strain evidence="2">CCC 602</strain>
    </source>
</reference>
<evidence type="ECO:0000256" key="1">
    <source>
        <dbReference type="SAM" id="SignalP"/>
    </source>
</evidence>
<dbReference type="EMBL" id="SRPW01002763">
    <property type="protein sequence ID" value="KAG5990632.1"/>
    <property type="molecule type" value="Genomic_DNA"/>
</dbReference>
<organism evidence="2 3">
    <name type="scientific">Claviceps pusilla</name>
    <dbReference type="NCBI Taxonomy" id="123648"/>
    <lineage>
        <taxon>Eukaryota</taxon>
        <taxon>Fungi</taxon>
        <taxon>Dikarya</taxon>
        <taxon>Ascomycota</taxon>
        <taxon>Pezizomycotina</taxon>
        <taxon>Sordariomycetes</taxon>
        <taxon>Hypocreomycetidae</taxon>
        <taxon>Hypocreales</taxon>
        <taxon>Clavicipitaceae</taxon>
        <taxon>Claviceps</taxon>
    </lineage>
</organism>
<evidence type="ECO:0000313" key="3">
    <source>
        <dbReference type="Proteomes" id="UP000748025"/>
    </source>
</evidence>
<dbReference type="Proteomes" id="UP000748025">
    <property type="component" value="Unassembled WGS sequence"/>
</dbReference>
<proteinExistence type="predicted"/>
<comment type="caution">
    <text evidence="2">The sequence shown here is derived from an EMBL/GenBank/DDBJ whole genome shotgun (WGS) entry which is preliminary data.</text>
</comment>
<evidence type="ECO:0000313" key="2">
    <source>
        <dbReference type="EMBL" id="KAG5990632.1"/>
    </source>
</evidence>
<protein>
    <submittedName>
        <fullName evidence="2">Uncharacterized protein</fullName>
    </submittedName>
</protein>